<proteinExistence type="predicted"/>
<feature type="compositionally biased region" description="Basic and acidic residues" evidence="1">
    <location>
        <begin position="80"/>
        <end position="116"/>
    </location>
</feature>
<dbReference type="RefSeq" id="XP_013023715.1">
    <property type="nucleotide sequence ID" value="XM_013168261.1"/>
</dbReference>
<dbReference type="Proteomes" id="UP000015464">
    <property type="component" value="Unassembled WGS sequence"/>
</dbReference>
<dbReference type="OrthoDB" id="10384568at2759"/>
<sequence>MSSNFMFFGSRRISLKMITKDAKMSREHLGNENELLKSGKETPSSPGASKRVNRRLSVAQEDKGFLDREFNNLTPEVDFNQEKWEQRTTHPKPDTPLHFRESNEESGADKTTDINF</sequence>
<dbReference type="AlphaFoldDB" id="S9X205"/>
<keyword evidence="3" id="KW-1185">Reference proteome</keyword>
<evidence type="ECO:0000313" key="3">
    <source>
        <dbReference type="Proteomes" id="UP000015464"/>
    </source>
</evidence>
<feature type="region of interest" description="Disordered" evidence="1">
    <location>
        <begin position="29"/>
        <end position="55"/>
    </location>
</feature>
<dbReference type="HOGENOM" id="CLU_2098237_0_0_1"/>
<evidence type="ECO:0000313" key="2">
    <source>
        <dbReference type="EMBL" id="EPY51142.1"/>
    </source>
</evidence>
<dbReference type="GeneID" id="25036643"/>
<accession>S9X205</accession>
<protein>
    <submittedName>
        <fullName evidence="2">Uncharacterized protein</fullName>
    </submittedName>
</protein>
<feature type="compositionally biased region" description="Basic and acidic residues" evidence="1">
    <location>
        <begin position="29"/>
        <end position="40"/>
    </location>
</feature>
<feature type="region of interest" description="Disordered" evidence="1">
    <location>
        <begin position="77"/>
        <end position="116"/>
    </location>
</feature>
<reference evidence="2 3" key="1">
    <citation type="journal article" date="2011" name="Science">
        <title>Comparative functional genomics of the fission yeasts.</title>
        <authorList>
            <person name="Rhind N."/>
            <person name="Chen Z."/>
            <person name="Yassour M."/>
            <person name="Thompson D.A."/>
            <person name="Haas B.J."/>
            <person name="Habib N."/>
            <person name="Wapinski I."/>
            <person name="Roy S."/>
            <person name="Lin M.F."/>
            <person name="Heiman D.I."/>
            <person name="Young S.K."/>
            <person name="Furuya K."/>
            <person name="Guo Y."/>
            <person name="Pidoux A."/>
            <person name="Chen H.M."/>
            <person name="Robbertse B."/>
            <person name="Goldberg J.M."/>
            <person name="Aoki K."/>
            <person name="Bayne E.H."/>
            <person name="Berlin A.M."/>
            <person name="Desjardins C.A."/>
            <person name="Dobbs E."/>
            <person name="Dukaj L."/>
            <person name="Fan L."/>
            <person name="FitzGerald M.G."/>
            <person name="French C."/>
            <person name="Gujja S."/>
            <person name="Hansen K."/>
            <person name="Keifenheim D."/>
            <person name="Levin J.Z."/>
            <person name="Mosher R.A."/>
            <person name="Mueller C.A."/>
            <person name="Pfiffner J."/>
            <person name="Priest M."/>
            <person name="Russ C."/>
            <person name="Smialowska A."/>
            <person name="Swoboda P."/>
            <person name="Sykes S.M."/>
            <person name="Vaughn M."/>
            <person name="Vengrova S."/>
            <person name="Yoder R."/>
            <person name="Zeng Q."/>
            <person name="Allshire R."/>
            <person name="Baulcombe D."/>
            <person name="Birren B.W."/>
            <person name="Brown W."/>
            <person name="Ekwall K."/>
            <person name="Kellis M."/>
            <person name="Leatherwood J."/>
            <person name="Levin H."/>
            <person name="Margalit H."/>
            <person name="Martienssen R."/>
            <person name="Nieduszynski C.A."/>
            <person name="Spatafora J.W."/>
            <person name="Friedman N."/>
            <person name="Dalgaard J.Z."/>
            <person name="Baumann P."/>
            <person name="Niki H."/>
            <person name="Regev A."/>
            <person name="Nusbaum C."/>
        </authorList>
    </citation>
    <scope>NUCLEOTIDE SEQUENCE [LARGE SCALE GENOMIC DNA]</scope>
    <source>
        <strain evidence="3">OY26 / ATCC MYA-4695 / CBS 11777 / NBRC 106824 / NRRL Y48691</strain>
    </source>
</reference>
<evidence type="ECO:0000256" key="1">
    <source>
        <dbReference type="SAM" id="MobiDB-lite"/>
    </source>
</evidence>
<gene>
    <name evidence="2" type="ORF">SPOG_02319</name>
</gene>
<organism evidence="2 3">
    <name type="scientific">Schizosaccharomyces cryophilus (strain OY26 / ATCC MYA-4695 / CBS 11777 / NBRC 106824 / NRRL Y48691)</name>
    <name type="common">Fission yeast</name>
    <dbReference type="NCBI Taxonomy" id="653667"/>
    <lineage>
        <taxon>Eukaryota</taxon>
        <taxon>Fungi</taxon>
        <taxon>Dikarya</taxon>
        <taxon>Ascomycota</taxon>
        <taxon>Taphrinomycotina</taxon>
        <taxon>Schizosaccharomycetes</taxon>
        <taxon>Schizosaccharomycetales</taxon>
        <taxon>Schizosaccharomycetaceae</taxon>
        <taxon>Schizosaccharomyces</taxon>
    </lineage>
</organism>
<dbReference type="EMBL" id="KE546991">
    <property type="protein sequence ID" value="EPY51142.1"/>
    <property type="molecule type" value="Genomic_DNA"/>
</dbReference>
<name>S9X205_SCHCR</name>